<evidence type="ECO:0000313" key="4">
    <source>
        <dbReference type="Proteomes" id="UP000268535"/>
    </source>
</evidence>
<evidence type="ECO:0000256" key="1">
    <source>
        <dbReference type="SAM" id="MobiDB-lite"/>
    </source>
</evidence>
<dbReference type="AlphaFoldDB" id="A0A4P9WUN9"/>
<dbReference type="EMBL" id="ML010241">
    <property type="protein sequence ID" value="RKO96195.1"/>
    <property type="molecule type" value="Genomic_DNA"/>
</dbReference>
<evidence type="ECO:0000313" key="2">
    <source>
        <dbReference type="EMBL" id="RKO96195.1"/>
    </source>
</evidence>
<reference evidence="4 5" key="1">
    <citation type="journal article" date="2018" name="Nat. Microbiol.">
        <title>Leveraging single-cell genomics to expand the fungal tree of life.</title>
        <authorList>
            <person name="Ahrendt S.R."/>
            <person name="Quandt C.A."/>
            <person name="Ciobanu D."/>
            <person name="Clum A."/>
            <person name="Salamov A."/>
            <person name="Andreopoulos B."/>
            <person name="Cheng J.F."/>
            <person name="Woyke T."/>
            <person name="Pelin A."/>
            <person name="Henrissat B."/>
            <person name="Reynolds N.K."/>
            <person name="Benny G.L."/>
            <person name="Smith M.E."/>
            <person name="James T.Y."/>
            <person name="Grigoriev I.V."/>
        </authorList>
    </citation>
    <scope>NUCLEOTIDE SEQUENCE [LARGE SCALE GENOMIC DNA]</scope>
    <source>
        <strain evidence="4 5">ATCC 52028</strain>
    </source>
</reference>
<protein>
    <submittedName>
        <fullName evidence="2">Uncharacterized protein</fullName>
    </submittedName>
</protein>
<reference evidence="2" key="3">
    <citation type="submission" date="2018-08" db="EMBL/GenBank/DDBJ databases">
        <title>Leveraging single-cell genomics to expand the Fungal Tree of Life.</title>
        <authorList>
            <consortium name="DOE Joint Genome Institute"/>
            <person name="Ahrendt S.R."/>
            <person name="Quandt C.A."/>
            <person name="Ciobanu D."/>
            <person name="Clum A."/>
            <person name="Salamov A."/>
            <person name="Andreopoulos B."/>
            <person name="Cheng J.-F."/>
            <person name="Woyke T."/>
            <person name="Pelin A."/>
            <person name="Henrissat B."/>
            <person name="Reynolds N."/>
            <person name="Benny G.L."/>
            <person name="Smith M.E."/>
            <person name="James T.Y."/>
            <person name="Grigoriev I.V."/>
        </authorList>
    </citation>
    <scope>NUCLEOTIDE SEQUENCE</scope>
    <source>
        <strain evidence="2">ATCC 52028</strain>
    </source>
</reference>
<evidence type="ECO:0000313" key="3">
    <source>
        <dbReference type="EMBL" id="RKO98225.1"/>
    </source>
</evidence>
<dbReference type="Proteomes" id="UP000268535">
    <property type="component" value="Unassembled WGS sequence"/>
</dbReference>
<reference evidence="3" key="2">
    <citation type="submission" date="2018-04" db="EMBL/GenBank/DDBJ databases">
        <title>Leveraging single-cell genomics to expand the Fungal Tree of Life.</title>
        <authorList>
            <consortium name="DOE Joint Genome Institute"/>
            <person name="Ahrendt S.R."/>
            <person name="Quandt C.A."/>
            <person name="Ciobanu D."/>
            <person name="Clum A."/>
            <person name="Salamov A."/>
            <person name="Andreopoulos B."/>
            <person name="Cheng J.-F."/>
            <person name="Woyke T."/>
            <person name="Pelin A."/>
            <person name="Henrissat B."/>
            <person name="Benny G.L."/>
            <person name="Smith M.E."/>
            <person name="James T.Y."/>
            <person name="Grigoriev I.V."/>
        </authorList>
    </citation>
    <scope>NUCLEOTIDE SEQUENCE</scope>
    <source>
        <strain evidence="3">ATCC 52028</strain>
    </source>
</reference>
<dbReference type="EMBL" id="ML014596">
    <property type="protein sequence ID" value="RKO98225.1"/>
    <property type="molecule type" value="Genomic_DNA"/>
</dbReference>
<name>A0A4P9WUN9_9FUNG</name>
<organism evidence="2 4">
    <name type="scientific">Caulochytrium protostelioides</name>
    <dbReference type="NCBI Taxonomy" id="1555241"/>
    <lineage>
        <taxon>Eukaryota</taxon>
        <taxon>Fungi</taxon>
        <taxon>Fungi incertae sedis</taxon>
        <taxon>Chytridiomycota</taxon>
        <taxon>Chytridiomycota incertae sedis</taxon>
        <taxon>Chytridiomycetes</taxon>
        <taxon>Caulochytriales</taxon>
        <taxon>Caulochytriaceae</taxon>
        <taxon>Caulochytrium</taxon>
    </lineage>
</organism>
<feature type="region of interest" description="Disordered" evidence="1">
    <location>
        <begin position="168"/>
        <end position="258"/>
    </location>
</feature>
<dbReference type="Proteomes" id="UP000274922">
    <property type="component" value="Unassembled WGS sequence"/>
</dbReference>
<accession>A0A4P9WUN9</accession>
<gene>
    <name evidence="2" type="ORF">CAUPRSCDRAFT_12112</name>
    <name evidence="3" type="ORF">CXG81DRAFT_21526</name>
</gene>
<sequence length="305" mass="33107">MADAADVGRSYPTQHPCQPPKRVVWLPMGCRVPPQPACGGFPRLLQPSGRVIHHAATQMALLCRRRPQRTSIQRYLQLWPEAPYRCPRTGYMATTRAWPHMAGMMQKLLRAHLVLFHDTTVLHRMGLMPDIDGRCPICREARDTRAHLVLGCPGLSRERAASGIPTLTQSDAAGHIGGDDGRPPAAGGQRGSGVGPRADGSTRPRPHPPSHTAGISEGSIETGEAPTTTDAAHGVIPGAHDNAAHPTQTTLPRHPTDGQRPMLLAAAFIHQANAKRHGCIDRLRREHHMPWRGRGRPTGATTDLD</sequence>
<keyword evidence="5" id="KW-1185">Reference proteome</keyword>
<evidence type="ECO:0000313" key="5">
    <source>
        <dbReference type="Proteomes" id="UP000274922"/>
    </source>
</evidence>
<proteinExistence type="predicted"/>